<reference evidence="2" key="1">
    <citation type="submission" date="2018-05" db="EMBL/GenBank/DDBJ databases">
        <authorList>
            <person name="Lanie J.A."/>
            <person name="Ng W.-L."/>
            <person name="Kazmierczak K.M."/>
            <person name="Andrzejewski T.M."/>
            <person name="Davidsen T.M."/>
            <person name="Wayne K.J."/>
            <person name="Tettelin H."/>
            <person name="Glass J.I."/>
            <person name="Rusch D."/>
            <person name="Podicherti R."/>
            <person name="Tsui H.-C.T."/>
            <person name="Winkler M.E."/>
        </authorList>
    </citation>
    <scope>NUCLEOTIDE SEQUENCE</scope>
</reference>
<gene>
    <name evidence="2" type="ORF">METZ01_LOCUS357149</name>
</gene>
<dbReference type="InterPro" id="IPR012336">
    <property type="entry name" value="Thioredoxin-like_fold"/>
</dbReference>
<dbReference type="Gene3D" id="3.40.30.10">
    <property type="entry name" value="Glutaredoxin"/>
    <property type="match status" value="1"/>
</dbReference>
<dbReference type="EMBL" id="UINC01126054">
    <property type="protein sequence ID" value="SVD04295.1"/>
    <property type="molecule type" value="Genomic_DNA"/>
</dbReference>
<evidence type="ECO:0000313" key="2">
    <source>
        <dbReference type="EMBL" id="SVD04295.1"/>
    </source>
</evidence>
<feature type="domain" description="Thioredoxin-like fold" evidence="1">
    <location>
        <begin position="11"/>
        <end position="173"/>
    </location>
</feature>
<protein>
    <recommendedName>
        <fullName evidence="1">Thioredoxin-like fold domain-containing protein</fullName>
    </recommendedName>
</protein>
<name>A0A382S486_9ZZZZ</name>
<dbReference type="AlphaFoldDB" id="A0A382S486"/>
<feature type="non-terminal residue" evidence="2">
    <location>
        <position position="1"/>
    </location>
</feature>
<sequence>DLGQDANDSVLVTVVKFNDYQCPACANAHRIYRPVFEKYESSHPGRVQQVTLDYPLDPTCNAQAPNGLHLGACAAAVAVRLASEQGLDQREAMEEWLYGNQPGLSPELVVNALEQVAGISERDYTAEYDRLVSQVRIDIDRGNELPVGATPTYVINGVVIKGSLAPQYFDAAILYELEQVEVGTVN</sequence>
<dbReference type="SUPFAM" id="SSF52833">
    <property type="entry name" value="Thioredoxin-like"/>
    <property type="match status" value="1"/>
</dbReference>
<accession>A0A382S486</accession>
<organism evidence="2">
    <name type="scientific">marine metagenome</name>
    <dbReference type="NCBI Taxonomy" id="408172"/>
    <lineage>
        <taxon>unclassified sequences</taxon>
        <taxon>metagenomes</taxon>
        <taxon>ecological metagenomes</taxon>
    </lineage>
</organism>
<proteinExistence type="predicted"/>
<dbReference type="InterPro" id="IPR036249">
    <property type="entry name" value="Thioredoxin-like_sf"/>
</dbReference>
<dbReference type="Pfam" id="PF13462">
    <property type="entry name" value="Thioredoxin_4"/>
    <property type="match status" value="1"/>
</dbReference>
<evidence type="ECO:0000259" key="1">
    <source>
        <dbReference type="Pfam" id="PF13462"/>
    </source>
</evidence>